<name>A0ABR3ADS3_9AGAR</name>
<reference evidence="2 3" key="1">
    <citation type="submission" date="2024-05" db="EMBL/GenBank/DDBJ databases">
        <title>A draft genome resource for the thread blight pathogen Marasmius tenuissimus strain MS-2.</title>
        <authorList>
            <person name="Yulfo-Soto G.E."/>
            <person name="Baruah I.K."/>
            <person name="Amoako-Attah I."/>
            <person name="Bukari Y."/>
            <person name="Meinhardt L.W."/>
            <person name="Bailey B.A."/>
            <person name="Cohen S.P."/>
        </authorList>
    </citation>
    <scope>NUCLEOTIDE SEQUENCE [LARGE SCALE GENOMIC DNA]</scope>
    <source>
        <strain evidence="2 3">MS-2</strain>
    </source>
</reference>
<evidence type="ECO:0000313" key="2">
    <source>
        <dbReference type="EMBL" id="KAL0071690.1"/>
    </source>
</evidence>
<sequence>MWVLYRVNVLLIVPKVNDTSFTANLLNDAASTVLKKFDLVSSQKNKEFGQGEREISKKWVLGVQEQQAQIGGQDPGGGEGNLPKELDKETVSEGLTPEAKGLVKVAFYFFAEVLGTEKTRGRALRRWHRWDRLVQTGEFGSVIL</sequence>
<accession>A0ABR3ADS3</accession>
<dbReference type="EMBL" id="JBBXMP010000003">
    <property type="protein sequence ID" value="KAL0071690.1"/>
    <property type="molecule type" value="Genomic_DNA"/>
</dbReference>
<proteinExistence type="predicted"/>
<organism evidence="2 3">
    <name type="scientific">Marasmius tenuissimus</name>
    <dbReference type="NCBI Taxonomy" id="585030"/>
    <lineage>
        <taxon>Eukaryota</taxon>
        <taxon>Fungi</taxon>
        <taxon>Dikarya</taxon>
        <taxon>Basidiomycota</taxon>
        <taxon>Agaricomycotina</taxon>
        <taxon>Agaricomycetes</taxon>
        <taxon>Agaricomycetidae</taxon>
        <taxon>Agaricales</taxon>
        <taxon>Marasmiineae</taxon>
        <taxon>Marasmiaceae</taxon>
        <taxon>Marasmius</taxon>
    </lineage>
</organism>
<evidence type="ECO:0000313" key="3">
    <source>
        <dbReference type="Proteomes" id="UP001437256"/>
    </source>
</evidence>
<dbReference type="Proteomes" id="UP001437256">
    <property type="component" value="Unassembled WGS sequence"/>
</dbReference>
<evidence type="ECO:0000256" key="1">
    <source>
        <dbReference type="SAM" id="MobiDB-lite"/>
    </source>
</evidence>
<feature type="region of interest" description="Disordered" evidence="1">
    <location>
        <begin position="68"/>
        <end position="90"/>
    </location>
</feature>
<protein>
    <submittedName>
        <fullName evidence="2">Uncharacterized protein</fullName>
    </submittedName>
</protein>
<keyword evidence="3" id="KW-1185">Reference proteome</keyword>
<comment type="caution">
    <text evidence="2">The sequence shown here is derived from an EMBL/GenBank/DDBJ whole genome shotgun (WGS) entry which is preliminary data.</text>
</comment>
<gene>
    <name evidence="2" type="ORF">AAF712_001547</name>
</gene>